<name>A0AAD5QQT5_PARTN</name>
<dbReference type="GO" id="GO:0007165">
    <property type="term" value="P:signal transduction"/>
    <property type="evidence" value="ECO:0007669"/>
    <property type="project" value="InterPro"/>
</dbReference>
<reference evidence="2" key="1">
    <citation type="submission" date="2021-06" db="EMBL/GenBank/DDBJ databases">
        <title>Parelaphostrongylus tenuis whole genome reference sequence.</title>
        <authorList>
            <person name="Garwood T.J."/>
            <person name="Larsen P.A."/>
            <person name="Fountain-Jones N.M."/>
            <person name="Garbe J.R."/>
            <person name="Macchietto M.G."/>
            <person name="Kania S.A."/>
            <person name="Gerhold R.W."/>
            <person name="Richards J.E."/>
            <person name="Wolf T.M."/>
        </authorList>
    </citation>
    <scope>NUCLEOTIDE SEQUENCE</scope>
    <source>
        <strain evidence="2">MNPRO001-30</strain>
        <tissue evidence="2">Meninges</tissue>
    </source>
</reference>
<feature type="domain" description="Rho-GAP" evidence="1">
    <location>
        <begin position="1"/>
        <end position="41"/>
    </location>
</feature>
<dbReference type="Gene3D" id="1.10.555.10">
    <property type="entry name" value="Rho GTPase activation protein"/>
    <property type="match status" value="1"/>
</dbReference>
<dbReference type="AlphaFoldDB" id="A0AAD5QQT5"/>
<evidence type="ECO:0000313" key="2">
    <source>
        <dbReference type="EMBL" id="KAJ1358225.1"/>
    </source>
</evidence>
<organism evidence="2 3">
    <name type="scientific">Parelaphostrongylus tenuis</name>
    <name type="common">Meningeal worm</name>
    <dbReference type="NCBI Taxonomy" id="148309"/>
    <lineage>
        <taxon>Eukaryota</taxon>
        <taxon>Metazoa</taxon>
        <taxon>Ecdysozoa</taxon>
        <taxon>Nematoda</taxon>
        <taxon>Chromadorea</taxon>
        <taxon>Rhabditida</taxon>
        <taxon>Rhabditina</taxon>
        <taxon>Rhabditomorpha</taxon>
        <taxon>Strongyloidea</taxon>
        <taxon>Metastrongylidae</taxon>
        <taxon>Parelaphostrongylus</taxon>
    </lineage>
</organism>
<dbReference type="Proteomes" id="UP001196413">
    <property type="component" value="Unassembled WGS sequence"/>
</dbReference>
<dbReference type="PROSITE" id="PS50238">
    <property type="entry name" value="RHOGAP"/>
    <property type="match status" value="1"/>
</dbReference>
<accession>A0AAD5QQT5</accession>
<proteinExistence type="predicted"/>
<protein>
    <recommendedName>
        <fullName evidence="1">Rho-GAP domain-containing protein</fullName>
    </recommendedName>
</protein>
<sequence length="75" mass="7773">MNCGNLAIVFGPNLLGGDIDGNNTVGTKVVKTFLKNASRLFACPVVNICNSDSAESKQKTGNQCSLAIDANKAAE</sequence>
<dbReference type="EMBL" id="JAHQIW010003326">
    <property type="protein sequence ID" value="KAJ1358225.1"/>
    <property type="molecule type" value="Genomic_DNA"/>
</dbReference>
<keyword evidence="3" id="KW-1185">Reference proteome</keyword>
<dbReference type="InterPro" id="IPR000198">
    <property type="entry name" value="RhoGAP_dom"/>
</dbReference>
<comment type="caution">
    <text evidence="2">The sequence shown here is derived from an EMBL/GenBank/DDBJ whole genome shotgun (WGS) entry which is preliminary data.</text>
</comment>
<dbReference type="InterPro" id="IPR008936">
    <property type="entry name" value="Rho_GTPase_activation_prot"/>
</dbReference>
<evidence type="ECO:0000259" key="1">
    <source>
        <dbReference type="PROSITE" id="PS50238"/>
    </source>
</evidence>
<gene>
    <name evidence="2" type="ORF">KIN20_016592</name>
</gene>
<evidence type="ECO:0000313" key="3">
    <source>
        <dbReference type="Proteomes" id="UP001196413"/>
    </source>
</evidence>